<dbReference type="EMBL" id="JBCGDC010000004">
    <property type="protein sequence ID" value="MFB6391937.1"/>
    <property type="molecule type" value="Genomic_DNA"/>
</dbReference>
<proteinExistence type="inferred from homology"/>
<dbReference type="Proteomes" id="UP001582793">
    <property type="component" value="Unassembled WGS sequence"/>
</dbReference>
<keyword evidence="4" id="KW-1185">Reference proteome</keyword>
<dbReference type="InterPro" id="IPR044855">
    <property type="entry name" value="CoA-Trfase_III_dom3_sf"/>
</dbReference>
<comment type="caution">
    <text evidence="3">The sequence shown here is derived from an EMBL/GenBank/DDBJ whole genome shotgun (WGS) entry which is preliminary data.</text>
</comment>
<dbReference type="SUPFAM" id="SSF89796">
    <property type="entry name" value="CoA-transferase family III (CaiB/BaiF)"/>
    <property type="match status" value="1"/>
</dbReference>
<dbReference type="Gene3D" id="3.30.1540.10">
    <property type="entry name" value="formyl-coa transferase, domain 3"/>
    <property type="match status" value="1"/>
</dbReference>
<dbReference type="EC" id="2.8.3.-" evidence="3"/>
<keyword evidence="2 3" id="KW-0808">Transferase</keyword>
<dbReference type="RefSeq" id="WP_375732835.1">
    <property type="nucleotide sequence ID" value="NZ_JBCGDC010000004.1"/>
</dbReference>
<evidence type="ECO:0000313" key="4">
    <source>
        <dbReference type="Proteomes" id="UP001582793"/>
    </source>
</evidence>
<evidence type="ECO:0000313" key="3">
    <source>
        <dbReference type="EMBL" id="MFB6391937.1"/>
    </source>
</evidence>
<dbReference type="PANTHER" id="PTHR48228:SF6">
    <property type="entry name" value="L-CARNITINE COA-TRANSFERASE"/>
    <property type="match status" value="1"/>
</dbReference>
<gene>
    <name evidence="3" type="ORF">AAFH96_02300</name>
</gene>
<dbReference type="Gene3D" id="3.40.50.10540">
    <property type="entry name" value="Crotonobetainyl-coa:carnitine coa-transferase, domain 1"/>
    <property type="match status" value="1"/>
</dbReference>
<reference evidence="3 4" key="1">
    <citation type="submission" date="2024-04" db="EMBL/GenBank/DDBJ databases">
        <title>Polymorphospora sp. isolated from Baiyangdian Lake in Xiong'an New Area.</title>
        <authorList>
            <person name="Zhang X."/>
            <person name="Liu J."/>
        </authorList>
    </citation>
    <scope>NUCLEOTIDE SEQUENCE [LARGE SCALE GENOMIC DNA]</scope>
    <source>
        <strain evidence="3 4">2-325</strain>
    </source>
</reference>
<dbReference type="InterPro" id="IPR023606">
    <property type="entry name" value="CoA-Trfase_III_dom_1_sf"/>
</dbReference>
<dbReference type="PANTHER" id="PTHR48228">
    <property type="entry name" value="SUCCINYL-COA--D-CITRAMALATE COA-TRANSFERASE"/>
    <property type="match status" value="1"/>
</dbReference>
<protein>
    <submittedName>
        <fullName evidence="3">CoA transferase</fullName>
        <ecNumber evidence="3">2.8.3.-</ecNumber>
    </submittedName>
</protein>
<comment type="similarity">
    <text evidence="1">Belongs to the CoA-transferase III family.</text>
</comment>
<organism evidence="3 4">
    <name type="scientific">Polymorphospora lycopeni</name>
    <dbReference type="NCBI Taxonomy" id="3140240"/>
    <lineage>
        <taxon>Bacteria</taxon>
        <taxon>Bacillati</taxon>
        <taxon>Actinomycetota</taxon>
        <taxon>Actinomycetes</taxon>
        <taxon>Micromonosporales</taxon>
        <taxon>Micromonosporaceae</taxon>
        <taxon>Polymorphospora</taxon>
    </lineage>
</organism>
<sequence>MGDGPLEGLRVLDISTILAGPLCCQILGDFGADVVKVEHPVAGDSMRGHGSAKDGHPLWWKEISRNKRTIGLNLSAPDGAALLLRLAERTDVLVENFRPGTLERWGIGPAELHRVNPRLVIVRITGFGQTGPYAARAGFGTLAEAMSGFAHLTGAPDGPPTLPAFGLADSICGIAASSAVMMALWHRDRPGAGDTTGTGQVIDMNLLEPIMTAVGPGPTVYDQLGVVGTRNGNRSVNNAPRNTYRTKDGAWVAISTSAQTIAERVLHLVGHPEVIDEPWFRTGAGRAAHADELDGYVGAWIGERTRDEVADAFATAGAAVAPVYTAKDIVEDPHVQATEMITTVDDPDLGPMRMHNVMWRMARTPGRIRFTGRAPGADTEALLVDELGCDPSEIADLRSRQIVA</sequence>
<dbReference type="GO" id="GO:0016740">
    <property type="term" value="F:transferase activity"/>
    <property type="evidence" value="ECO:0007669"/>
    <property type="project" value="UniProtKB-KW"/>
</dbReference>
<accession>A0ABV5CJ24</accession>
<name>A0ABV5CJ24_9ACTN</name>
<dbReference type="InterPro" id="IPR003673">
    <property type="entry name" value="CoA-Trfase_fam_III"/>
</dbReference>
<evidence type="ECO:0000256" key="1">
    <source>
        <dbReference type="ARBA" id="ARBA00008383"/>
    </source>
</evidence>
<evidence type="ECO:0000256" key="2">
    <source>
        <dbReference type="ARBA" id="ARBA00022679"/>
    </source>
</evidence>
<dbReference type="InterPro" id="IPR050509">
    <property type="entry name" value="CoA-transferase_III"/>
</dbReference>
<dbReference type="Pfam" id="PF02515">
    <property type="entry name" value="CoA_transf_3"/>
    <property type="match status" value="1"/>
</dbReference>